<keyword evidence="2" id="KW-1185">Reference proteome</keyword>
<proteinExistence type="predicted"/>
<evidence type="ECO:0000313" key="1">
    <source>
        <dbReference type="EMBL" id="CAK0795067.1"/>
    </source>
</evidence>
<accession>A0ABN9PTI7</accession>
<organism evidence="1 2">
    <name type="scientific">Prorocentrum cordatum</name>
    <dbReference type="NCBI Taxonomy" id="2364126"/>
    <lineage>
        <taxon>Eukaryota</taxon>
        <taxon>Sar</taxon>
        <taxon>Alveolata</taxon>
        <taxon>Dinophyceae</taxon>
        <taxon>Prorocentrales</taxon>
        <taxon>Prorocentraceae</taxon>
        <taxon>Prorocentrum</taxon>
    </lineage>
</organism>
<dbReference type="Proteomes" id="UP001189429">
    <property type="component" value="Unassembled WGS sequence"/>
</dbReference>
<gene>
    <name evidence="1" type="ORF">PCOR1329_LOCUS4844</name>
</gene>
<comment type="caution">
    <text evidence="1">The sequence shown here is derived from an EMBL/GenBank/DDBJ whole genome shotgun (WGS) entry which is preliminary data.</text>
</comment>
<sequence>MQVNHIRDAHSVVGLMPDNFVPVSIVPKHWNSRFCCGCCCCCWTSVPSGFSAMVSAWGKDLEGAEEDGTWEPGFHWMCPWHRVNRLVSRQLIIFDTPVKAVKTADNLDLS</sequence>
<protein>
    <submittedName>
        <fullName evidence="1">Uncharacterized protein</fullName>
    </submittedName>
</protein>
<evidence type="ECO:0000313" key="2">
    <source>
        <dbReference type="Proteomes" id="UP001189429"/>
    </source>
</evidence>
<reference evidence="1" key="1">
    <citation type="submission" date="2023-10" db="EMBL/GenBank/DDBJ databases">
        <authorList>
            <person name="Chen Y."/>
            <person name="Shah S."/>
            <person name="Dougan E. K."/>
            <person name="Thang M."/>
            <person name="Chan C."/>
        </authorList>
    </citation>
    <scope>NUCLEOTIDE SEQUENCE [LARGE SCALE GENOMIC DNA]</scope>
</reference>
<dbReference type="EMBL" id="CAUYUJ010001254">
    <property type="protein sequence ID" value="CAK0795067.1"/>
    <property type="molecule type" value="Genomic_DNA"/>
</dbReference>
<name>A0ABN9PTI7_9DINO</name>